<keyword evidence="11" id="KW-1185">Reference proteome</keyword>
<dbReference type="InterPro" id="IPR005490">
    <property type="entry name" value="LD_TPept_cat_dom"/>
</dbReference>
<dbReference type="SUPFAM" id="SSF141523">
    <property type="entry name" value="L,D-transpeptidase catalytic domain-like"/>
    <property type="match status" value="1"/>
</dbReference>
<feature type="active site" description="Nucleophile" evidence="7">
    <location>
        <position position="109"/>
    </location>
</feature>
<evidence type="ECO:0000256" key="1">
    <source>
        <dbReference type="ARBA" id="ARBA00004752"/>
    </source>
</evidence>
<dbReference type="Gene3D" id="2.40.440.10">
    <property type="entry name" value="L,D-transpeptidase catalytic domain-like"/>
    <property type="match status" value="1"/>
</dbReference>
<evidence type="ECO:0000313" key="11">
    <source>
        <dbReference type="Proteomes" id="UP000322545"/>
    </source>
</evidence>
<feature type="domain" description="L,D-TPase catalytic" evidence="9">
    <location>
        <begin position="22"/>
        <end position="137"/>
    </location>
</feature>
<feature type="chain" id="PRO_5013291518" evidence="8">
    <location>
        <begin position="20"/>
        <end position="138"/>
    </location>
</feature>
<dbReference type="PROSITE" id="PS52029">
    <property type="entry name" value="LD_TPASE"/>
    <property type="match status" value="1"/>
</dbReference>
<dbReference type="GO" id="GO:0016740">
    <property type="term" value="F:transferase activity"/>
    <property type="evidence" value="ECO:0007669"/>
    <property type="project" value="UniProtKB-KW"/>
</dbReference>
<organism evidence="10 11">
    <name type="scientific">Roseovarius litoreus</name>
    <dbReference type="NCBI Taxonomy" id="1155722"/>
    <lineage>
        <taxon>Bacteria</taxon>
        <taxon>Pseudomonadati</taxon>
        <taxon>Pseudomonadota</taxon>
        <taxon>Alphaproteobacteria</taxon>
        <taxon>Rhodobacterales</taxon>
        <taxon>Roseobacteraceae</taxon>
        <taxon>Roseovarius</taxon>
    </lineage>
</organism>
<dbReference type="EMBL" id="FRCB01000001">
    <property type="protein sequence ID" value="SHL38792.1"/>
    <property type="molecule type" value="Genomic_DNA"/>
</dbReference>
<sequence length="138" mass="15128">MLRQAAVSMLVLWGCAAHAAELLVRIDLSDQEMTVLLDNAPAHSWPVSTARAGKFTPTGLYSVQSMVPMHYSTLYDNAPMPWSIFFSGNFAIHGTTQTDRLGTPASAGCVRLHPDDARMLYDLVQSYGVDKTLIEIVD</sequence>
<gene>
    <name evidence="10" type="ORF">SAMN05443432_101335</name>
</gene>
<dbReference type="GO" id="GO:0008360">
    <property type="term" value="P:regulation of cell shape"/>
    <property type="evidence" value="ECO:0007669"/>
    <property type="project" value="UniProtKB-UniRule"/>
</dbReference>
<evidence type="ECO:0000313" key="10">
    <source>
        <dbReference type="EMBL" id="SHL38792.1"/>
    </source>
</evidence>
<protein>
    <submittedName>
        <fullName evidence="10">L,D-transpeptidase catalytic domain</fullName>
    </submittedName>
</protein>
<comment type="pathway">
    <text evidence="1 7">Cell wall biogenesis; peptidoglycan biosynthesis.</text>
</comment>
<proteinExistence type="inferred from homology"/>
<dbReference type="Pfam" id="PF03734">
    <property type="entry name" value="YkuD"/>
    <property type="match status" value="1"/>
</dbReference>
<feature type="signal peptide" evidence="8">
    <location>
        <begin position="1"/>
        <end position="19"/>
    </location>
</feature>
<comment type="similarity">
    <text evidence="2">Belongs to the YkuD family.</text>
</comment>
<dbReference type="GO" id="GO:0071972">
    <property type="term" value="F:peptidoglycan L,D-transpeptidase activity"/>
    <property type="evidence" value="ECO:0007669"/>
    <property type="project" value="TreeGrafter"/>
</dbReference>
<dbReference type="AlphaFoldDB" id="A0A1M7A7W1"/>
<keyword evidence="6 7" id="KW-0961">Cell wall biogenesis/degradation</keyword>
<feature type="active site" description="Proton donor/acceptor" evidence="7">
    <location>
        <position position="93"/>
    </location>
</feature>
<evidence type="ECO:0000256" key="5">
    <source>
        <dbReference type="ARBA" id="ARBA00022984"/>
    </source>
</evidence>
<reference evidence="10 11" key="1">
    <citation type="submission" date="2016-11" db="EMBL/GenBank/DDBJ databases">
        <authorList>
            <person name="Varghese N."/>
            <person name="Submissions S."/>
        </authorList>
    </citation>
    <scope>NUCLEOTIDE SEQUENCE [LARGE SCALE GENOMIC DNA]</scope>
    <source>
        <strain evidence="10 11">DSM 28249</strain>
    </source>
</reference>
<dbReference type="CDD" id="cd16913">
    <property type="entry name" value="YkuD_like"/>
    <property type="match status" value="1"/>
</dbReference>
<dbReference type="GO" id="GO:0005576">
    <property type="term" value="C:extracellular region"/>
    <property type="evidence" value="ECO:0007669"/>
    <property type="project" value="TreeGrafter"/>
</dbReference>
<accession>A0A1M7A7W1</accession>
<dbReference type="InterPro" id="IPR050979">
    <property type="entry name" value="LD-transpeptidase"/>
</dbReference>
<dbReference type="InterPro" id="IPR038063">
    <property type="entry name" value="Transpep_catalytic_dom"/>
</dbReference>
<dbReference type="Proteomes" id="UP000322545">
    <property type="component" value="Unassembled WGS sequence"/>
</dbReference>
<keyword evidence="5 7" id="KW-0573">Peptidoglycan synthesis</keyword>
<name>A0A1M7A7W1_9RHOB</name>
<evidence type="ECO:0000256" key="7">
    <source>
        <dbReference type="PROSITE-ProRule" id="PRU01373"/>
    </source>
</evidence>
<evidence type="ECO:0000259" key="9">
    <source>
        <dbReference type="PROSITE" id="PS52029"/>
    </source>
</evidence>
<evidence type="ECO:0000256" key="2">
    <source>
        <dbReference type="ARBA" id="ARBA00005992"/>
    </source>
</evidence>
<dbReference type="PANTHER" id="PTHR30582">
    <property type="entry name" value="L,D-TRANSPEPTIDASE"/>
    <property type="match status" value="1"/>
</dbReference>
<dbReference type="PANTHER" id="PTHR30582:SF2">
    <property type="entry name" value="L,D-TRANSPEPTIDASE YCIB-RELATED"/>
    <property type="match status" value="1"/>
</dbReference>
<evidence type="ECO:0000256" key="3">
    <source>
        <dbReference type="ARBA" id="ARBA00022679"/>
    </source>
</evidence>
<evidence type="ECO:0000256" key="8">
    <source>
        <dbReference type="SAM" id="SignalP"/>
    </source>
</evidence>
<dbReference type="GO" id="GO:0071555">
    <property type="term" value="P:cell wall organization"/>
    <property type="evidence" value="ECO:0007669"/>
    <property type="project" value="UniProtKB-UniRule"/>
</dbReference>
<keyword evidence="8" id="KW-0732">Signal</keyword>
<evidence type="ECO:0000256" key="6">
    <source>
        <dbReference type="ARBA" id="ARBA00023316"/>
    </source>
</evidence>
<dbReference type="UniPathway" id="UPA00219"/>
<evidence type="ECO:0000256" key="4">
    <source>
        <dbReference type="ARBA" id="ARBA00022960"/>
    </source>
</evidence>
<keyword evidence="3" id="KW-0808">Transferase</keyword>
<dbReference type="GO" id="GO:0018104">
    <property type="term" value="P:peptidoglycan-protein cross-linking"/>
    <property type="evidence" value="ECO:0007669"/>
    <property type="project" value="TreeGrafter"/>
</dbReference>
<keyword evidence="4 7" id="KW-0133">Cell shape</keyword>